<reference evidence="4" key="1">
    <citation type="submission" date="2011-07" db="EMBL/GenBank/DDBJ databases">
        <authorList>
            <consortium name="Caenorhabditis brenneri Sequencing and Analysis Consortium"/>
            <person name="Wilson R.K."/>
        </authorList>
    </citation>
    <scope>NUCLEOTIDE SEQUENCE [LARGE SCALE GENOMIC DNA]</scope>
    <source>
        <strain evidence="4">PB2801</strain>
    </source>
</reference>
<dbReference type="AlphaFoldDB" id="G0NLP1"/>
<evidence type="ECO:0000313" key="4">
    <source>
        <dbReference type="Proteomes" id="UP000008068"/>
    </source>
</evidence>
<dbReference type="EMBL" id="GL379906">
    <property type="protein sequence ID" value="EGT33832.1"/>
    <property type="molecule type" value="Genomic_DNA"/>
</dbReference>
<feature type="chain" id="PRO_5003405072" description="Major facilitator superfamily associated domain-containing protein" evidence="2">
    <location>
        <begin position="20"/>
        <end position="167"/>
    </location>
</feature>
<keyword evidence="4" id="KW-1185">Reference proteome</keyword>
<feature type="signal peptide" evidence="2">
    <location>
        <begin position="1"/>
        <end position="19"/>
    </location>
</feature>
<protein>
    <recommendedName>
        <fullName evidence="5">Major facilitator superfamily associated domain-containing protein</fullName>
    </recommendedName>
</protein>
<accession>G0NLP1</accession>
<name>G0NLP1_CAEBE</name>
<feature type="transmembrane region" description="Helical" evidence="1">
    <location>
        <begin position="50"/>
        <end position="70"/>
    </location>
</feature>
<dbReference type="Proteomes" id="UP000008068">
    <property type="component" value="Unassembled WGS sequence"/>
</dbReference>
<sequence>MRLHRVLFCLFYFVTQALSMPLSQFLRLATSDNYHNDPSIAALPSVEESVLTTILFIFSFSMPLLPSFFIDYGYPGHYFGIAFAIIGWLCLLNTVLFDPKYDDEGLPLEGHRTSSSHSRSTFINILWIVFYSECDSEESENTEDLSREFMIQNTSKRRSVEKNEKNY</sequence>
<evidence type="ECO:0000256" key="2">
    <source>
        <dbReference type="SAM" id="SignalP"/>
    </source>
</evidence>
<keyword evidence="2" id="KW-0732">Signal</keyword>
<dbReference type="HOGENOM" id="CLU_1595977_0_0_1"/>
<dbReference type="InParanoid" id="G0NLP1"/>
<keyword evidence="1" id="KW-0812">Transmembrane</keyword>
<proteinExistence type="predicted"/>
<organism evidence="4">
    <name type="scientific">Caenorhabditis brenneri</name>
    <name type="common">Nematode worm</name>
    <dbReference type="NCBI Taxonomy" id="135651"/>
    <lineage>
        <taxon>Eukaryota</taxon>
        <taxon>Metazoa</taxon>
        <taxon>Ecdysozoa</taxon>
        <taxon>Nematoda</taxon>
        <taxon>Chromadorea</taxon>
        <taxon>Rhabditida</taxon>
        <taxon>Rhabditina</taxon>
        <taxon>Rhabditomorpha</taxon>
        <taxon>Rhabditoidea</taxon>
        <taxon>Rhabditidae</taxon>
        <taxon>Peloderinae</taxon>
        <taxon>Caenorhabditis</taxon>
    </lineage>
</organism>
<keyword evidence="1" id="KW-1133">Transmembrane helix</keyword>
<evidence type="ECO:0008006" key="5">
    <source>
        <dbReference type="Google" id="ProtNLM"/>
    </source>
</evidence>
<evidence type="ECO:0000256" key="1">
    <source>
        <dbReference type="SAM" id="Phobius"/>
    </source>
</evidence>
<keyword evidence="1" id="KW-0472">Membrane</keyword>
<gene>
    <name evidence="3" type="ORF">CAEBREN_17997</name>
</gene>
<evidence type="ECO:0000313" key="3">
    <source>
        <dbReference type="EMBL" id="EGT33832.1"/>
    </source>
</evidence>
<feature type="transmembrane region" description="Helical" evidence="1">
    <location>
        <begin position="77"/>
        <end position="97"/>
    </location>
</feature>